<dbReference type="PATRIC" id="fig|1088868.3.peg.1008"/>
<feature type="domain" description="Hedgehog/Intein (Hint)" evidence="1">
    <location>
        <begin position="9"/>
        <end position="91"/>
    </location>
</feature>
<dbReference type="STRING" id="1088868.CIN_10050"/>
<dbReference type="OrthoDB" id="7284755at2"/>
<protein>
    <recommendedName>
        <fullName evidence="1">Hedgehog/Intein (Hint) domain-containing protein</fullName>
    </recommendedName>
</protein>
<dbReference type="Proteomes" id="UP000005939">
    <property type="component" value="Unassembled WGS sequence"/>
</dbReference>
<reference evidence="2 3" key="1">
    <citation type="submission" date="2011-10" db="EMBL/GenBank/DDBJ databases">
        <title>Genome Sequence of Commensalibacter intestini A911, isolated from Drosophila gut.</title>
        <authorList>
            <person name="Lee W.-J."/>
            <person name="Kim E.-K."/>
        </authorList>
    </citation>
    <scope>NUCLEOTIDE SEQUENCE [LARGE SCALE GENOMIC DNA]</scope>
    <source>
        <strain evidence="2 3">A911</strain>
    </source>
</reference>
<sequence>MNTSLPDDMAGYPVRIVKDAIAKGVPYKDLLVTAEHCLFFEDKFIPARMLVNGSTIYYDYSITSYEYYHLETQDHAVIIADGVRTESYLDTGNRHAFNRDQKVIETSFQSAKDWEVDAAAPLVVAQDVVEPLYNKLNKRAQRLKVDYKGRHVQLVNDSDLHLVTDQGQVIRNKRVSGEWVTFMVPSTVESVWINSRRSRLCDVIGPFVDNRHFLGVLVGEVMIFADNKNELSNILREEEELEGWHAKEKKAGRWTKGRALLPIKSKHLVDNSVIYISLQILSEGPYIELVTEAEDEMDTGWLRPCININIMTE</sequence>
<dbReference type="InterPro" id="IPR028992">
    <property type="entry name" value="Hedgehog/Intein_dom"/>
</dbReference>
<evidence type="ECO:0000313" key="2">
    <source>
        <dbReference type="EMBL" id="EHD13646.1"/>
    </source>
</evidence>
<evidence type="ECO:0000259" key="1">
    <source>
        <dbReference type="Pfam" id="PF13403"/>
    </source>
</evidence>
<dbReference type="RefSeq" id="WP_008853995.1">
    <property type="nucleotide sequence ID" value="NZ_AGFR01000007.1"/>
</dbReference>
<dbReference type="Pfam" id="PF13403">
    <property type="entry name" value="Hint_2"/>
    <property type="match status" value="1"/>
</dbReference>
<evidence type="ECO:0000313" key="3">
    <source>
        <dbReference type="Proteomes" id="UP000005939"/>
    </source>
</evidence>
<name>G6F0K2_9PROT</name>
<gene>
    <name evidence="2" type="ORF">CIN_10050</name>
</gene>
<organism evidence="2 3">
    <name type="scientific">Commensalibacter intestini A911</name>
    <dbReference type="NCBI Taxonomy" id="1088868"/>
    <lineage>
        <taxon>Bacteria</taxon>
        <taxon>Pseudomonadati</taxon>
        <taxon>Pseudomonadota</taxon>
        <taxon>Alphaproteobacteria</taxon>
        <taxon>Acetobacterales</taxon>
        <taxon>Acetobacteraceae</taxon>
    </lineage>
</organism>
<proteinExistence type="predicted"/>
<dbReference type="AlphaFoldDB" id="G6F0K2"/>
<dbReference type="EMBL" id="AGFR01000007">
    <property type="protein sequence ID" value="EHD13646.1"/>
    <property type="molecule type" value="Genomic_DNA"/>
</dbReference>
<accession>G6F0K2</accession>
<dbReference type="eggNOG" id="COG3210">
    <property type="taxonomic scope" value="Bacteria"/>
</dbReference>
<comment type="caution">
    <text evidence="2">The sequence shown here is derived from an EMBL/GenBank/DDBJ whole genome shotgun (WGS) entry which is preliminary data.</text>
</comment>